<dbReference type="KEGG" id="trr:M419DRAFT_128168"/>
<name>A0A024SEG8_HYPJR</name>
<evidence type="ECO:0000256" key="1">
    <source>
        <dbReference type="SAM" id="MobiDB-lite"/>
    </source>
</evidence>
<feature type="region of interest" description="Disordered" evidence="1">
    <location>
        <begin position="170"/>
        <end position="193"/>
    </location>
</feature>
<feature type="domain" description="NACHT-NTPase and P-loop NTPases N-terminal" evidence="2">
    <location>
        <begin position="15"/>
        <end position="110"/>
    </location>
</feature>
<protein>
    <recommendedName>
        <fullName evidence="2">NACHT-NTPase and P-loop NTPases N-terminal domain-containing protein</fullName>
    </recommendedName>
</protein>
<dbReference type="EMBL" id="KI911142">
    <property type="protein sequence ID" value="ETS03755.1"/>
    <property type="molecule type" value="Genomic_DNA"/>
</dbReference>
<evidence type="ECO:0000313" key="3">
    <source>
        <dbReference type="EMBL" id="ETS03755.1"/>
    </source>
</evidence>
<gene>
    <name evidence="3" type="ORF">M419DRAFT_128168</name>
</gene>
<accession>A0A024SEG8</accession>
<organism evidence="3 4">
    <name type="scientific">Hypocrea jecorina (strain ATCC 56765 / BCRC 32924 / NRRL 11460 / Rut C-30)</name>
    <name type="common">Trichoderma reesei</name>
    <dbReference type="NCBI Taxonomy" id="1344414"/>
    <lineage>
        <taxon>Eukaryota</taxon>
        <taxon>Fungi</taxon>
        <taxon>Dikarya</taxon>
        <taxon>Ascomycota</taxon>
        <taxon>Pezizomycotina</taxon>
        <taxon>Sordariomycetes</taxon>
        <taxon>Hypocreomycetidae</taxon>
        <taxon>Hypocreales</taxon>
        <taxon>Hypocreaceae</taxon>
        <taxon>Trichoderma</taxon>
    </lineage>
</organism>
<feature type="compositionally biased region" description="Low complexity" evidence="1">
    <location>
        <begin position="170"/>
        <end position="186"/>
    </location>
</feature>
<dbReference type="AlphaFoldDB" id="A0A024SEG8"/>
<sequence length="203" mass="21691">MPGPIACEVIAPIGDSTSKLKSINKIHGDIESVEGLLPAFKDVSKHIPVVCEALKAAKQHIQQRKDDSTCAEMKPSVEGCKGKATNLAVLFTKVVPRTADERVECYRLARPKDAMEDVQNLLTVDDEMQAATSSYLEELSEALKVVSAISPSLQHESSSLGIYNYGSGPQNVNTGTGPQNNNNGSGAQINGGSFHGINPFLQK</sequence>
<dbReference type="Proteomes" id="UP000024376">
    <property type="component" value="Unassembled WGS sequence"/>
</dbReference>
<dbReference type="Pfam" id="PF17107">
    <property type="entry name" value="SesA"/>
    <property type="match status" value="1"/>
</dbReference>
<evidence type="ECO:0000313" key="4">
    <source>
        <dbReference type="Proteomes" id="UP000024376"/>
    </source>
</evidence>
<dbReference type="InterPro" id="IPR031352">
    <property type="entry name" value="SesA"/>
</dbReference>
<reference evidence="4" key="1">
    <citation type="journal article" date="2013" name="Ind. Biotechnol.">
        <title>Comparative genomics analysis of Trichoderma reesei strains.</title>
        <authorList>
            <person name="Koike H."/>
            <person name="Aerts A."/>
            <person name="LaButti K."/>
            <person name="Grigoriev I.V."/>
            <person name="Baker S.E."/>
        </authorList>
    </citation>
    <scope>NUCLEOTIDE SEQUENCE [LARGE SCALE GENOMIC DNA]</scope>
    <source>
        <strain evidence="4">ATCC 56765 / BCRC 32924 / NRRL 11460 / Rut C-30</strain>
    </source>
</reference>
<proteinExistence type="predicted"/>
<dbReference type="OrthoDB" id="674604at2759"/>
<evidence type="ECO:0000259" key="2">
    <source>
        <dbReference type="Pfam" id="PF17107"/>
    </source>
</evidence>
<dbReference type="HOGENOM" id="CLU_080513_1_0_1"/>